<dbReference type="EMBL" id="OBEL01000011">
    <property type="protein sequence ID" value="SNZ21678.1"/>
    <property type="molecule type" value="Genomic_DNA"/>
</dbReference>
<evidence type="ECO:0000313" key="2">
    <source>
        <dbReference type="Proteomes" id="UP000219439"/>
    </source>
</evidence>
<sequence length="98" mass="10578">MESKLSKFFDDAIMEATCAVLEYPQPCKIPPIPKLAEECGEAIQAANKCIEGKGSLEAVRGELVQTVAVIIRLYLEGDETLGLPPVSTVDLMGDEHDS</sequence>
<proteinExistence type="predicted"/>
<keyword evidence="2" id="KW-1185">Reference proteome</keyword>
<dbReference type="Proteomes" id="UP000219439">
    <property type="component" value="Unassembled WGS sequence"/>
</dbReference>
<dbReference type="AlphaFoldDB" id="A0A285PJT5"/>
<gene>
    <name evidence="1" type="ORF">SAMN06265368_4803</name>
</gene>
<reference evidence="1 2" key="1">
    <citation type="submission" date="2017-09" db="EMBL/GenBank/DDBJ databases">
        <authorList>
            <person name="Ehlers B."/>
            <person name="Leendertz F.H."/>
        </authorList>
    </citation>
    <scope>NUCLEOTIDE SEQUENCE [LARGE SCALE GENOMIC DNA]</scope>
    <source>
        <strain evidence="1 2">DSM 18289</strain>
    </source>
</reference>
<evidence type="ECO:0008006" key="3">
    <source>
        <dbReference type="Google" id="ProtNLM"/>
    </source>
</evidence>
<accession>A0A285PJT5</accession>
<protein>
    <recommendedName>
        <fullName evidence="3">MazG nucleotide pyrophosphohydrolase domain-containing protein</fullName>
    </recommendedName>
</protein>
<dbReference type="RefSeq" id="WP_097156061.1">
    <property type="nucleotide sequence ID" value="NZ_OBEL01000011.1"/>
</dbReference>
<organism evidence="1 2">
    <name type="scientific">Cohaesibacter gelatinilyticus</name>
    <dbReference type="NCBI Taxonomy" id="372072"/>
    <lineage>
        <taxon>Bacteria</taxon>
        <taxon>Pseudomonadati</taxon>
        <taxon>Pseudomonadota</taxon>
        <taxon>Alphaproteobacteria</taxon>
        <taxon>Hyphomicrobiales</taxon>
        <taxon>Cohaesibacteraceae</taxon>
    </lineage>
</organism>
<evidence type="ECO:0000313" key="1">
    <source>
        <dbReference type="EMBL" id="SNZ21678.1"/>
    </source>
</evidence>
<name>A0A285PJT5_9HYPH</name>